<feature type="region of interest" description="Disordered" evidence="2">
    <location>
        <begin position="576"/>
        <end position="662"/>
    </location>
</feature>
<dbReference type="InterPro" id="IPR017930">
    <property type="entry name" value="Myb_dom"/>
</dbReference>
<feature type="compositionally biased region" description="Low complexity" evidence="2">
    <location>
        <begin position="188"/>
        <end position="217"/>
    </location>
</feature>
<feature type="domain" description="HTH myb-type" evidence="4">
    <location>
        <begin position="112"/>
        <end position="170"/>
    </location>
</feature>
<feature type="region of interest" description="Disordered" evidence="2">
    <location>
        <begin position="1"/>
        <end position="118"/>
    </location>
</feature>
<proteinExistence type="predicted"/>
<feature type="compositionally biased region" description="Polar residues" evidence="2">
    <location>
        <begin position="601"/>
        <end position="617"/>
    </location>
</feature>
<gene>
    <name evidence="5" type="ORF">DFH07DRAFT_937225</name>
</gene>
<feature type="region of interest" description="Disordered" evidence="2">
    <location>
        <begin position="177"/>
        <end position="244"/>
    </location>
</feature>
<feature type="domain" description="Myb-like" evidence="3">
    <location>
        <begin position="111"/>
        <end position="166"/>
    </location>
</feature>
<protein>
    <submittedName>
        <fullName evidence="5">Uncharacterized protein</fullName>
    </submittedName>
</protein>
<sequence length="1053" mass="110014">MASAPALPSTSTFSFKVPLTPQPQPSGSGSTSTSPSPQKQRRVSLALPSSPRLVPAWNFRDDTSVPYAPKGKIRRIDVTADDEDEEEHDEEEKDKDKDKAHEDGDAATPAPEKKVRRKWTPEETQMLVDGCNIHGVGNWKAILSDPTLSFANRSPVDLKDRFRTYFPEAYRTHYPNARTHLPPSLGRAASPLAAHPSASASSILAPPTSASASAPTAKPNRSTHPDGTPLFPLPSPAHPKRRPFTPEEDAALLAGFRRHGAAWAAIAKDAPVFGQTGRRSMDLRDRFRNAWPGEYERAGYKARPKAVKKAKEKEKMKEEDGGEEVRGRARVGRAKTDEGLGRVGVGGSGSAGEVPGASAEGGPVRRRRRAHTSQGFKTVSMPPSVVGSDDEGEAGGGGAASDFGLSFGRSDFGFKFIAGKGEETALVGGMRHLEMAPDEAMPDAPVAATSDAPLPPPPPPPPPPAPSKFQSHFLQHRRQEELGLHMNPSAGGTIGRSAWGTQAYFSANPRLDPSSSVSFSPTSNDHALPSAHPNSPPLSSSASFPAPLDTGGFFELDHGVMERYDLEPAALSLTHSHSHLHHHHPAPHTQGGYPPHAFSSPALSFHSTSLSFGTPHSLSEAGTHDNDDAFDEDSSAFSIAESEPWGAPGGGGGGAGGGFRGFTHHSNTAGDLIFGARTHQPIWSGVDAWGARGRGRGLAGIAEQGGKRGEDGHDAEPAGDASDDKALSLFSLDDLVDLSHDPPDAEMDGMGGGSSEMQMEPPGTPLLRASPAPVRTLHIHHHHHHHHHHYAATARSVSVPPGEAPEDAPGMGLGLGLMSAPATPALGAASVSALAPPSAFALDPALLLASPHPQQSVAALNANGNTLHSTLMGGMHSNEAMAMYNLPFLDLHYFGNGAGDTGMQQMQLEGWRGGEALDLARSASSSSSTGPFPPSSFSFAPPAPPLPPPPAPAPGMWKALGIPAPLQQHIPTRRIPSRPLMRSASGGAPTLGTASAGGSGSGSGNGDGRGGSHQRGQSAVVRPQDLLLNPEVTGGGGGPKGKRKRASWDGGGW</sequence>
<keyword evidence="1" id="KW-0539">Nucleus</keyword>
<evidence type="ECO:0000256" key="1">
    <source>
        <dbReference type="ARBA" id="ARBA00023242"/>
    </source>
</evidence>
<dbReference type="Proteomes" id="UP001215280">
    <property type="component" value="Unassembled WGS sequence"/>
</dbReference>
<feature type="compositionally biased region" description="Low complexity" evidence="2">
    <location>
        <begin position="922"/>
        <end position="940"/>
    </location>
</feature>
<feature type="compositionally biased region" description="Pro residues" evidence="2">
    <location>
        <begin position="453"/>
        <end position="466"/>
    </location>
</feature>
<keyword evidence="6" id="KW-1185">Reference proteome</keyword>
<dbReference type="SMART" id="SM00717">
    <property type="entry name" value="SANT"/>
    <property type="match status" value="2"/>
</dbReference>
<feature type="compositionally biased region" description="Pro residues" evidence="2">
    <location>
        <begin position="941"/>
        <end position="953"/>
    </location>
</feature>
<dbReference type="PANTHER" id="PTHR46734">
    <property type="entry name" value="TELOMERIC REPEAT-BINDING FACTOR 1 TERF1"/>
    <property type="match status" value="1"/>
</dbReference>
<feature type="compositionally biased region" description="Gly residues" evidence="2">
    <location>
        <begin position="341"/>
        <end position="350"/>
    </location>
</feature>
<evidence type="ECO:0000313" key="6">
    <source>
        <dbReference type="Proteomes" id="UP001215280"/>
    </source>
</evidence>
<feature type="compositionally biased region" description="Low complexity" evidence="2">
    <location>
        <begin position="351"/>
        <end position="362"/>
    </location>
</feature>
<evidence type="ECO:0000259" key="4">
    <source>
        <dbReference type="PROSITE" id="PS51294"/>
    </source>
</evidence>
<comment type="caution">
    <text evidence="5">The sequence shown here is derived from an EMBL/GenBank/DDBJ whole genome shotgun (WGS) entry which is preliminary data.</text>
</comment>
<dbReference type="PANTHER" id="PTHR46734:SF1">
    <property type="entry name" value="TELOMERIC REPEAT-BINDING FACTOR 1"/>
    <property type="match status" value="1"/>
</dbReference>
<dbReference type="PROSITE" id="PS50090">
    <property type="entry name" value="MYB_LIKE"/>
    <property type="match status" value="2"/>
</dbReference>
<feature type="compositionally biased region" description="Basic and acidic residues" evidence="2">
    <location>
        <begin position="705"/>
        <end position="722"/>
    </location>
</feature>
<evidence type="ECO:0000256" key="2">
    <source>
        <dbReference type="SAM" id="MobiDB-lite"/>
    </source>
</evidence>
<name>A0AAD7NTF6_9AGAR</name>
<feature type="compositionally biased region" description="Low complexity" evidence="2">
    <location>
        <begin position="514"/>
        <end position="544"/>
    </location>
</feature>
<feature type="compositionally biased region" description="Basic and acidic residues" evidence="2">
    <location>
        <begin position="94"/>
        <end position="104"/>
    </location>
</feature>
<feature type="compositionally biased region" description="Acidic residues" evidence="2">
    <location>
        <begin position="79"/>
        <end position="93"/>
    </location>
</feature>
<feature type="compositionally biased region" description="Gly residues" evidence="2">
    <location>
        <begin position="995"/>
        <end position="1013"/>
    </location>
</feature>
<feature type="region of interest" description="Disordered" evidence="2">
    <location>
        <begin position="306"/>
        <end position="397"/>
    </location>
</feature>
<feature type="region of interest" description="Disordered" evidence="2">
    <location>
        <begin position="443"/>
        <end position="471"/>
    </location>
</feature>
<dbReference type="PROSITE" id="PS51294">
    <property type="entry name" value="HTH_MYB"/>
    <property type="match status" value="2"/>
</dbReference>
<feature type="region of interest" description="Disordered" evidence="2">
    <location>
        <begin position="736"/>
        <end position="762"/>
    </location>
</feature>
<feature type="compositionally biased region" description="Basic residues" evidence="2">
    <location>
        <begin position="576"/>
        <end position="586"/>
    </location>
</feature>
<dbReference type="Gene3D" id="1.10.10.60">
    <property type="entry name" value="Homeodomain-like"/>
    <property type="match status" value="1"/>
</dbReference>
<dbReference type="InterPro" id="IPR001005">
    <property type="entry name" value="SANT/Myb"/>
</dbReference>
<accession>A0AAD7NTF6</accession>
<feature type="domain" description="Myb-like" evidence="3">
    <location>
        <begin position="236"/>
        <end position="291"/>
    </location>
</feature>
<evidence type="ECO:0000313" key="5">
    <source>
        <dbReference type="EMBL" id="KAJ7774136.1"/>
    </source>
</evidence>
<organism evidence="5 6">
    <name type="scientific">Mycena maculata</name>
    <dbReference type="NCBI Taxonomy" id="230809"/>
    <lineage>
        <taxon>Eukaryota</taxon>
        <taxon>Fungi</taxon>
        <taxon>Dikarya</taxon>
        <taxon>Basidiomycota</taxon>
        <taxon>Agaricomycotina</taxon>
        <taxon>Agaricomycetes</taxon>
        <taxon>Agaricomycetidae</taxon>
        <taxon>Agaricales</taxon>
        <taxon>Marasmiineae</taxon>
        <taxon>Mycenaceae</taxon>
        <taxon>Mycena</taxon>
    </lineage>
</organism>
<feature type="region of interest" description="Disordered" evidence="2">
    <location>
        <begin position="699"/>
        <end position="722"/>
    </location>
</feature>
<feature type="domain" description="HTH myb-type" evidence="4">
    <location>
        <begin position="240"/>
        <end position="277"/>
    </location>
</feature>
<dbReference type="InterPro" id="IPR052450">
    <property type="entry name" value="TRBD-Containing_Protein"/>
</dbReference>
<evidence type="ECO:0000259" key="3">
    <source>
        <dbReference type="PROSITE" id="PS50090"/>
    </source>
</evidence>
<feature type="compositionally biased region" description="Low complexity" evidence="2">
    <location>
        <begin position="983"/>
        <end position="994"/>
    </location>
</feature>
<dbReference type="AlphaFoldDB" id="A0AAD7NTF6"/>
<dbReference type="Pfam" id="PF00249">
    <property type="entry name" value="Myb_DNA-binding"/>
    <property type="match status" value="2"/>
</dbReference>
<feature type="region of interest" description="Disordered" evidence="2">
    <location>
        <begin position="919"/>
        <end position="959"/>
    </location>
</feature>
<dbReference type="SUPFAM" id="SSF46689">
    <property type="entry name" value="Homeodomain-like"/>
    <property type="match status" value="2"/>
</dbReference>
<reference evidence="5" key="1">
    <citation type="submission" date="2023-03" db="EMBL/GenBank/DDBJ databases">
        <title>Massive genome expansion in bonnet fungi (Mycena s.s.) driven by repeated elements and novel gene families across ecological guilds.</title>
        <authorList>
            <consortium name="Lawrence Berkeley National Laboratory"/>
            <person name="Harder C.B."/>
            <person name="Miyauchi S."/>
            <person name="Viragh M."/>
            <person name="Kuo A."/>
            <person name="Thoen E."/>
            <person name="Andreopoulos B."/>
            <person name="Lu D."/>
            <person name="Skrede I."/>
            <person name="Drula E."/>
            <person name="Henrissat B."/>
            <person name="Morin E."/>
            <person name="Kohler A."/>
            <person name="Barry K."/>
            <person name="LaButti K."/>
            <person name="Morin E."/>
            <person name="Salamov A."/>
            <person name="Lipzen A."/>
            <person name="Mereny Z."/>
            <person name="Hegedus B."/>
            <person name="Baldrian P."/>
            <person name="Stursova M."/>
            <person name="Weitz H."/>
            <person name="Taylor A."/>
            <person name="Grigoriev I.V."/>
            <person name="Nagy L.G."/>
            <person name="Martin F."/>
            <person name="Kauserud H."/>
        </authorList>
    </citation>
    <scope>NUCLEOTIDE SEQUENCE</scope>
    <source>
        <strain evidence="5">CBHHK188m</strain>
    </source>
</reference>
<dbReference type="EMBL" id="JARJLG010000016">
    <property type="protein sequence ID" value="KAJ7774136.1"/>
    <property type="molecule type" value="Genomic_DNA"/>
</dbReference>
<dbReference type="InterPro" id="IPR009057">
    <property type="entry name" value="Homeodomain-like_sf"/>
</dbReference>
<dbReference type="Gene3D" id="1.10.246.220">
    <property type="match status" value="1"/>
</dbReference>
<dbReference type="CDD" id="cd11660">
    <property type="entry name" value="SANT_TRF"/>
    <property type="match status" value="1"/>
</dbReference>
<feature type="compositionally biased region" description="Gly residues" evidence="2">
    <location>
        <begin position="647"/>
        <end position="660"/>
    </location>
</feature>
<feature type="compositionally biased region" description="Low complexity" evidence="2">
    <location>
        <begin position="25"/>
        <end position="38"/>
    </location>
</feature>
<feature type="region of interest" description="Disordered" evidence="2">
    <location>
        <begin position="977"/>
        <end position="1053"/>
    </location>
</feature>
<feature type="compositionally biased region" description="Basic and acidic residues" evidence="2">
    <location>
        <begin position="309"/>
        <end position="327"/>
    </location>
</feature>
<feature type="region of interest" description="Disordered" evidence="2">
    <location>
        <begin position="512"/>
        <end position="544"/>
    </location>
</feature>